<organism evidence="1 2">
    <name type="scientific">Eumeta variegata</name>
    <name type="common">Bagworm moth</name>
    <name type="synonym">Eumeta japonica</name>
    <dbReference type="NCBI Taxonomy" id="151549"/>
    <lineage>
        <taxon>Eukaryota</taxon>
        <taxon>Metazoa</taxon>
        <taxon>Ecdysozoa</taxon>
        <taxon>Arthropoda</taxon>
        <taxon>Hexapoda</taxon>
        <taxon>Insecta</taxon>
        <taxon>Pterygota</taxon>
        <taxon>Neoptera</taxon>
        <taxon>Endopterygota</taxon>
        <taxon>Lepidoptera</taxon>
        <taxon>Glossata</taxon>
        <taxon>Ditrysia</taxon>
        <taxon>Tineoidea</taxon>
        <taxon>Psychidae</taxon>
        <taxon>Oiketicinae</taxon>
        <taxon>Eumeta</taxon>
    </lineage>
</organism>
<name>A0A4C1UD17_EUMVA</name>
<dbReference type="Proteomes" id="UP000299102">
    <property type="component" value="Unassembled WGS sequence"/>
</dbReference>
<sequence length="178" mass="19764">MDLKIFKSTLVAMTILIGQRRILSGVNLNIFESTLADNGNTNRRTESPKRRKAAEKKDWLGNIEPVHYVIRKSLFRAAEFRALCCTGTVHIVFDAYTYNARIRDTCNLSLVEMITAGEERFAISDRELDVTACESLQIGGWKTCVCPDFLQFGTTVDSGIGGESEMGSSVKSQDREGG</sequence>
<reference evidence="1 2" key="1">
    <citation type="journal article" date="2019" name="Commun. Biol.">
        <title>The bagworm genome reveals a unique fibroin gene that provides high tensile strength.</title>
        <authorList>
            <person name="Kono N."/>
            <person name="Nakamura H."/>
            <person name="Ohtoshi R."/>
            <person name="Tomita M."/>
            <person name="Numata K."/>
            <person name="Arakawa K."/>
        </authorList>
    </citation>
    <scope>NUCLEOTIDE SEQUENCE [LARGE SCALE GENOMIC DNA]</scope>
</reference>
<protein>
    <submittedName>
        <fullName evidence="1">Uncharacterized protein</fullName>
    </submittedName>
</protein>
<evidence type="ECO:0000313" key="2">
    <source>
        <dbReference type="Proteomes" id="UP000299102"/>
    </source>
</evidence>
<dbReference type="EMBL" id="BGZK01000156">
    <property type="protein sequence ID" value="GBP24017.1"/>
    <property type="molecule type" value="Genomic_DNA"/>
</dbReference>
<evidence type="ECO:0000313" key="1">
    <source>
        <dbReference type="EMBL" id="GBP24017.1"/>
    </source>
</evidence>
<accession>A0A4C1UD17</accession>
<proteinExistence type="predicted"/>
<gene>
    <name evidence="1" type="ORF">EVAR_10118_1</name>
</gene>
<comment type="caution">
    <text evidence="1">The sequence shown here is derived from an EMBL/GenBank/DDBJ whole genome shotgun (WGS) entry which is preliminary data.</text>
</comment>
<keyword evidence="2" id="KW-1185">Reference proteome</keyword>
<dbReference type="AlphaFoldDB" id="A0A4C1UD17"/>